<proteinExistence type="inferred from homology"/>
<comment type="similarity">
    <text evidence="2">Belongs to the GtrA family.</text>
</comment>
<feature type="transmembrane region" description="Helical" evidence="6">
    <location>
        <begin position="7"/>
        <end position="26"/>
    </location>
</feature>
<dbReference type="PANTHER" id="PTHR38459">
    <property type="entry name" value="PROPHAGE BACTOPRENOL-LINKED GLUCOSE TRANSLOCASE HOMOLOG"/>
    <property type="match status" value="1"/>
</dbReference>
<keyword evidence="3 6" id="KW-0812">Transmembrane</keyword>
<feature type="transmembrane region" description="Helical" evidence="6">
    <location>
        <begin position="70"/>
        <end position="91"/>
    </location>
</feature>
<dbReference type="PANTHER" id="PTHR38459:SF1">
    <property type="entry name" value="PROPHAGE BACTOPRENOL-LINKED GLUCOSE TRANSLOCASE HOMOLOG"/>
    <property type="match status" value="1"/>
</dbReference>
<sequence length="152" mass="15956">MMLSRYCVVSVVSLGVDWALFVVLKATMPIDAGISAWLAYLGGGVVNYLLSRRVVFRSDATGRRQLGEALLFAASCALGSLLTGGIVHVASARVGTVAAKWIAVAVSFVTLYLVRRIVVFRTAHVRVADAAGAPAAARREAGASAHVEATVR</sequence>
<gene>
    <name evidence="8" type="ORF">WJ35_19485</name>
</gene>
<dbReference type="GeneID" id="45683810"/>
<evidence type="ECO:0000259" key="7">
    <source>
        <dbReference type="Pfam" id="PF04138"/>
    </source>
</evidence>
<dbReference type="RefSeq" id="WP_045579853.1">
    <property type="nucleotide sequence ID" value="NZ_CP013421.1"/>
</dbReference>
<feature type="domain" description="GtrA/DPMS transmembrane" evidence="7">
    <location>
        <begin position="5"/>
        <end position="120"/>
    </location>
</feature>
<dbReference type="InterPro" id="IPR051401">
    <property type="entry name" value="GtrA_CellWall_Glycosyl"/>
</dbReference>
<dbReference type="Proteomes" id="UP000243680">
    <property type="component" value="Chromosome 3"/>
</dbReference>
<comment type="subcellular location">
    <subcellularLocation>
        <location evidence="1">Membrane</location>
        <topology evidence="1">Multi-pass membrane protein</topology>
    </subcellularLocation>
</comment>
<dbReference type="GO" id="GO:0005886">
    <property type="term" value="C:plasma membrane"/>
    <property type="evidence" value="ECO:0007669"/>
    <property type="project" value="TreeGrafter"/>
</dbReference>
<feature type="transmembrane region" description="Helical" evidence="6">
    <location>
        <begin position="97"/>
        <end position="114"/>
    </location>
</feature>
<reference evidence="8 9" key="1">
    <citation type="submission" date="2015-12" db="EMBL/GenBank/DDBJ databases">
        <title>Diversity of Burkholderia near neighbor genomes.</title>
        <authorList>
            <person name="Sahl J."/>
            <person name="Wagner D."/>
            <person name="Keim P."/>
        </authorList>
    </citation>
    <scope>NUCLEOTIDE SEQUENCE [LARGE SCALE GENOMIC DNA]</scope>
    <source>
        <strain evidence="8 9">MSMB0783</strain>
    </source>
</reference>
<dbReference type="EMBL" id="CP013421">
    <property type="protein sequence ID" value="AOJ77392.1"/>
    <property type="molecule type" value="Genomic_DNA"/>
</dbReference>
<dbReference type="Pfam" id="PF04138">
    <property type="entry name" value="GtrA_DPMS_TM"/>
    <property type="match status" value="1"/>
</dbReference>
<evidence type="ECO:0000256" key="3">
    <source>
        <dbReference type="ARBA" id="ARBA00022692"/>
    </source>
</evidence>
<evidence type="ECO:0000256" key="6">
    <source>
        <dbReference type="SAM" id="Phobius"/>
    </source>
</evidence>
<evidence type="ECO:0000256" key="5">
    <source>
        <dbReference type="ARBA" id="ARBA00023136"/>
    </source>
</evidence>
<evidence type="ECO:0000256" key="2">
    <source>
        <dbReference type="ARBA" id="ARBA00009399"/>
    </source>
</evidence>
<feature type="transmembrane region" description="Helical" evidence="6">
    <location>
        <begin position="32"/>
        <end position="50"/>
    </location>
</feature>
<evidence type="ECO:0000256" key="1">
    <source>
        <dbReference type="ARBA" id="ARBA00004141"/>
    </source>
</evidence>
<evidence type="ECO:0000313" key="8">
    <source>
        <dbReference type="EMBL" id="AOJ77392.1"/>
    </source>
</evidence>
<evidence type="ECO:0000313" key="9">
    <source>
        <dbReference type="Proteomes" id="UP000243680"/>
    </source>
</evidence>
<protein>
    <submittedName>
        <fullName evidence="8">Polysaccharide synthesis protein GtrA</fullName>
    </submittedName>
</protein>
<name>A0A1B4LJL8_9BURK</name>
<accession>A0A1B4LJL8</accession>
<dbReference type="InterPro" id="IPR007267">
    <property type="entry name" value="GtrA_DPMS_TM"/>
</dbReference>
<organism evidence="8 9">
    <name type="scientific">Burkholderia ubonensis</name>
    <dbReference type="NCBI Taxonomy" id="101571"/>
    <lineage>
        <taxon>Bacteria</taxon>
        <taxon>Pseudomonadati</taxon>
        <taxon>Pseudomonadota</taxon>
        <taxon>Betaproteobacteria</taxon>
        <taxon>Burkholderiales</taxon>
        <taxon>Burkholderiaceae</taxon>
        <taxon>Burkholderia</taxon>
        <taxon>Burkholderia cepacia complex</taxon>
    </lineage>
</organism>
<keyword evidence="4 6" id="KW-1133">Transmembrane helix</keyword>
<dbReference type="GO" id="GO:0000271">
    <property type="term" value="P:polysaccharide biosynthetic process"/>
    <property type="evidence" value="ECO:0007669"/>
    <property type="project" value="InterPro"/>
</dbReference>
<keyword evidence="5 6" id="KW-0472">Membrane</keyword>
<dbReference type="AlphaFoldDB" id="A0A1B4LJL8"/>
<evidence type="ECO:0000256" key="4">
    <source>
        <dbReference type="ARBA" id="ARBA00022989"/>
    </source>
</evidence>